<dbReference type="AlphaFoldDB" id="A0A8S3URG8"/>
<comment type="subcellular location">
    <subcellularLocation>
        <location evidence="1">Secreted</location>
    </subcellularLocation>
</comment>
<dbReference type="OrthoDB" id="6153102at2759"/>
<dbReference type="GO" id="GO:0005581">
    <property type="term" value="C:collagen trimer"/>
    <property type="evidence" value="ECO:0007669"/>
    <property type="project" value="UniProtKB-KW"/>
</dbReference>
<dbReference type="PROSITE" id="PS50871">
    <property type="entry name" value="C1Q"/>
    <property type="match status" value="2"/>
</dbReference>
<feature type="domain" description="C1q" evidence="4">
    <location>
        <begin position="254"/>
        <end position="385"/>
    </location>
</feature>
<dbReference type="SUPFAM" id="SSF49842">
    <property type="entry name" value="TNF-like"/>
    <property type="match status" value="2"/>
</dbReference>
<keyword evidence="6" id="KW-1185">Reference proteome</keyword>
<evidence type="ECO:0000256" key="1">
    <source>
        <dbReference type="ARBA" id="ARBA00004613"/>
    </source>
</evidence>
<dbReference type="InterPro" id="IPR050392">
    <property type="entry name" value="Collagen/C1q_domain"/>
</dbReference>
<dbReference type="PANTHER" id="PTHR15427:SF33">
    <property type="entry name" value="COLLAGEN IV NC1 DOMAIN-CONTAINING PROTEIN"/>
    <property type="match status" value="1"/>
</dbReference>
<dbReference type="InterPro" id="IPR001073">
    <property type="entry name" value="C1q_dom"/>
</dbReference>
<evidence type="ECO:0000256" key="3">
    <source>
        <dbReference type="SAM" id="Phobius"/>
    </source>
</evidence>
<proteinExistence type="predicted"/>
<dbReference type="InterPro" id="IPR008983">
    <property type="entry name" value="Tumour_necrosis_fac-like_dom"/>
</dbReference>
<comment type="caution">
    <text evidence="5">The sequence shown here is derived from an EMBL/GenBank/DDBJ whole genome shotgun (WGS) entry which is preliminary data.</text>
</comment>
<keyword evidence="2" id="KW-0964">Secreted</keyword>
<dbReference type="Proteomes" id="UP000683360">
    <property type="component" value="Unassembled WGS sequence"/>
</dbReference>
<keyword evidence="3" id="KW-0472">Membrane</keyword>
<accession>A0A8S3URG8</accession>
<name>A0A8S3URG8_MYTED</name>
<gene>
    <name evidence="5" type="ORF">MEDL_56989</name>
</gene>
<evidence type="ECO:0000313" key="5">
    <source>
        <dbReference type="EMBL" id="CAG2244951.1"/>
    </source>
</evidence>
<sequence length="385" mass="43606">MNLPQEPDKNSTVEISLMDKQQVPLVALFDTSKLNQVLKDYIIKTVEEVTDQIIPFVKNAVIEDIGYETGQINERPAFTASFSADDWPEPNEIIIFDHVWLNVGNGYDATTGVFTVPTNGLYFVSEPGRIHERPEFTASLTTTKPIHSNEVVKFDKLEKTSVKVVTMALKGILLLIFVITIIMKYWKGQKPNNSFAEIPLLDNQNMPLVALFDTTKLNEVLRAAIKKTVEDTMNEMIPRIKQAVIDDIGYEPGREQGKASFLQHRLHHIRILLDMKLLYLTKIWLNMGGAYDNDTGVFTAPKTGLYSISTTVMSYTSSHLHCDLWKNNEKLVRAFGTKYSTGTLNVVVALKKSDTVYVKHISGGSENILEIKVDIFWIPYYRVNQ</sequence>
<organism evidence="5 6">
    <name type="scientific">Mytilus edulis</name>
    <name type="common">Blue mussel</name>
    <dbReference type="NCBI Taxonomy" id="6550"/>
    <lineage>
        <taxon>Eukaryota</taxon>
        <taxon>Metazoa</taxon>
        <taxon>Spiralia</taxon>
        <taxon>Lophotrochozoa</taxon>
        <taxon>Mollusca</taxon>
        <taxon>Bivalvia</taxon>
        <taxon>Autobranchia</taxon>
        <taxon>Pteriomorphia</taxon>
        <taxon>Mytilida</taxon>
        <taxon>Mytiloidea</taxon>
        <taxon>Mytilidae</taxon>
        <taxon>Mytilinae</taxon>
        <taxon>Mytilus</taxon>
    </lineage>
</organism>
<keyword evidence="3" id="KW-1133">Transmembrane helix</keyword>
<dbReference type="SMART" id="SM00110">
    <property type="entry name" value="C1Q"/>
    <property type="match status" value="1"/>
</dbReference>
<feature type="domain" description="C1q" evidence="4">
    <location>
        <begin position="71"/>
        <end position="125"/>
    </location>
</feature>
<dbReference type="PANTHER" id="PTHR15427">
    <property type="entry name" value="EMILIN ELASTIN MICROFIBRIL INTERFACE-LOCATED PROTEIN ELASTIN MICROFIBRIL INTERFACER"/>
    <property type="match status" value="1"/>
</dbReference>
<evidence type="ECO:0000313" key="6">
    <source>
        <dbReference type="Proteomes" id="UP000683360"/>
    </source>
</evidence>
<dbReference type="EMBL" id="CAJPWZ010002753">
    <property type="protein sequence ID" value="CAG2244951.1"/>
    <property type="molecule type" value="Genomic_DNA"/>
</dbReference>
<dbReference type="Gene3D" id="2.60.120.40">
    <property type="match status" value="2"/>
</dbReference>
<keyword evidence="3" id="KW-0812">Transmembrane</keyword>
<dbReference type="Pfam" id="PF00386">
    <property type="entry name" value="C1q"/>
    <property type="match status" value="2"/>
</dbReference>
<feature type="transmembrane region" description="Helical" evidence="3">
    <location>
        <begin position="164"/>
        <end position="186"/>
    </location>
</feature>
<protein>
    <submittedName>
        <fullName evidence="5">C1QL</fullName>
    </submittedName>
</protein>
<evidence type="ECO:0000256" key="2">
    <source>
        <dbReference type="ARBA" id="ARBA00022525"/>
    </source>
</evidence>
<evidence type="ECO:0000259" key="4">
    <source>
        <dbReference type="PROSITE" id="PS50871"/>
    </source>
</evidence>
<reference evidence="5" key="1">
    <citation type="submission" date="2021-03" db="EMBL/GenBank/DDBJ databases">
        <authorList>
            <person name="Bekaert M."/>
        </authorList>
    </citation>
    <scope>NUCLEOTIDE SEQUENCE</scope>
</reference>